<dbReference type="PANTHER" id="PTHR47245:SF2">
    <property type="entry name" value="PEPTIDYL-PROLYL CIS-TRANS ISOMERASE HP_0175-RELATED"/>
    <property type="match status" value="1"/>
</dbReference>
<dbReference type="Pfam" id="PF13624">
    <property type="entry name" value="SurA_N_3"/>
    <property type="match status" value="1"/>
</dbReference>
<name>A0A0G0FA90_9BACT</name>
<dbReference type="SUPFAM" id="SSF109998">
    <property type="entry name" value="Triger factor/SurA peptide-binding domain-like"/>
    <property type="match status" value="1"/>
</dbReference>
<gene>
    <name evidence="2" type="ORF">US28_C0028G0001</name>
</gene>
<dbReference type="InterPro" id="IPR050245">
    <property type="entry name" value="PrsA_foldase"/>
</dbReference>
<dbReference type="EMBL" id="LBSJ01000028">
    <property type="protein sequence ID" value="KKQ14837.1"/>
    <property type="molecule type" value="Genomic_DNA"/>
</dbReference>
<comment type="caution">
    <text evidence="2">The sequence shown here is derived from an EMBL/GenBank/DDBJ whole genome shotgun (WGS) entry which is preliminary data.</text>
</comment>
<protein>
    <submittedName>
        <fullName evidence="2">Bacterial trigger factor like protein</fullName>
    </submittedName>
</protein>
<dbReference type="AlphaFoldDB" id="A0A0G0FA90"/>
<dbReference type="Proteomes" id="UP000034448">
    <property type="component" value="Unassembled WGS sequence"/>
</dbReference>
<accession>A0A0G0FA90</accession>
<organism evidence="2 3">
    <name type="scientific">Candidatus Daviesbacteria bacterium GW2011_GWA1_36_8</name>
    <dbReference type="NCBI Taxonomy" id="1618417"/>
    <lineage>
        <taxon>Bacteria</taxon>
        <taxon>Candidatus Daviesiibacteriota</taxon>
    </lineage>
</organism>
<proteinExistence type="predicted"/>
<reference evidence="2 3" key="1">
    <citation type="journal article" date="2015" name="Nature">
        <title>rRNA introns, odd ribosomes, and small enigmatic genomes across a large radiation of phyla.</title>
        <authorList>
            <person name="Brown C.T."/>
            <person name="Hug L.A."/>
            <person name="Thomas B.C."/>
            <person name="Sharon I."/>
            <person name="Castelle C.J."/>
            <person name="Singh A."/>
            <person name="Wilkins M.J."/>
            <person name="Williams K.H."/>
            <person name="Banfield J.F."/>
        </authorList>
    </citation>
    <scope>NUCLEOTIDE SEQUENCE [LARGE SCALE GENOMIC DNA]</scope>
</reference>
<evidence type="ECO:0000313" key="2">
    <source>
        <dbReference type="EMBL" id="KKQ14837.1"/>
    </source>
</evidence>
<feature type="non-terminal residue" evidence="2">
    <location>
        <position position="1"/>
    </location>
</feature>
<dbReference type="Gene3D" id="1.10.4030.10">
    <property type="entry name" value="Porin chaperone SurA, peptide-binding domain"/>
    <property type="match status" value="1"/>
</dbReference>
<evidence type="ECO:0000256" key="1">
    <source>
        <dbReference type="SAM" id="Coils"/>
    </source>
</evidence>
<evidence type="ECO:0000313" key="3">
    <source>
        <dbReference type="Proteomes" id="UP000034448"/>
    </source>
</evidence>
<dbReference type="PANTHER" id="PTHR47245">
    <property type="entry name" value="PEPTIDYLPROLYL ISOMERASE"/>
    <property type="match status" value="1"/>
</dbReference>
<sequence length="136" mass="15575">IVERLIEEEARKRSLTVSQEELDNEIKKVEEQQGGAEQLAQILTAQNISRNDFNKLVRLQLLRQKMFGAGKDATDEEVEKYIEENKDSLALEQRTASEEAKFKESIKEQLKNQKVNQEFNTWLNGALSGPGVSRQI</sequence>
<feature type="coiled-coil region" evidence="1">
    <location>
        <begin position="12"/>
        <end position="39"/>
    </location>
</feature>
<dbReference type="InterPro" id="IPR027304">
    <property type="entry name" value="Trigger_fact/SurA_dom_sf"/>
</dbReference>
<keyword evidence="1" id="KW-0175">Coiled coil</keyword>